<reference evidence="2 3" key="1">
    <citation type="submission" date="2019-12" db="EMBL/GenBank/DDBJ databases">
        <title>Genomic-based taxomic classification of the family Erythrobacteraceae.</title>
        <authorList>
            <person name="Xu L."/>
        </authorList>
    </citation>
    <scope>NUCLEOTIDE SEQUENCE [LARGE SCALE GENOMIC DNA]</scope>
    <source>
        <strain evidence="2 3">DSM 17792</strain>
    </source>
</reference>
<dbReference type="InterPro" id="IPR013216">
    <property type="entry name" value="Methyltransf_11"/>
</dbReference>
<dbReference type="Proteomes" id="UP000448199">
    <property type="component" value="Unassembled WGS sequence"/>
</dbReference>
<dbReference type="GO" id="GO:0008757">
    <property type="term" value="F:S-adenosylmethionine-dependent methyltransferase activity"/>
    <property type="evidence" value="ECO:0007669"/>
    <property type="project" value="InterPro"/>
</dbReference>
<organism evidence="2 3">
    <name type="scientific">Qipengyuania vulgaris</name>
    <dbReference type="NCBI Taxonomy" id="291985"/>
    <lineage>
        <taxon>Bacteria</taxon>
        <taxon>Pseudomonadati</taxon>
        <taxon>Pseudomonadota</taxon>
        <taxon>Alphaproteobacteria</taxon>
        <taxon>Sphingomonadales</taxon>
        <taxon>Erythrobacteraceae</taxon>
        <taxon>Qipengyuania</taxon>
    </lineage>
</organism>
<dbReference type="InterPro" id="IPR029063">
    <property type="entry name" value="SAM-dependent_MTases_sf"/>
</dbReference>
<dbReference type="Gene3D" id="3.40.50.150">
    <property type="entry name" value="Vaccinia Virus protein VP39"/>
    <property type="match status" value="1"/>
</dbReference>
<dbReference type="Pfam" id="PF08241">
    <property type="entry name" value="Methyltransf_11"/>
    <property type="match status" value="1"/>
</dbReference>
<dbReference type="AlphaFoldDB" id="A0A844XPJ6"/>
<dbReference type="EMBL" id="WTYC01000001">
    <property type="protein sequence ID" value="MXO47163.1"/>
    <property type="molecule type" value="Genomic_DNA"/>
</dbReference>
<evidence type="ECO:0000259" key="1">
    <source>
        <dbReference type="Pfam" id="PF08241"/>
    </source>
</evidence>
<keyword evidence="2" id="KW-0489">Methyltransferase</keyword>
<dbReference type="RefSeq" id="WP_160726752.1">
    <property type="nucleotide sequence ID" value="NZ_WTYC01000001.1"/>
</dbReference>
<accession>A0A844XPJ6</accession>
<dbReference type="SUPFAM" id="SSF53335">
    <property type="entry name" value="S-adenosyl-L-methionine-dependent methyltransferases"/>
    <property type="match status" value="1"/>
</dbReference>
<sequence>MDRVEKEKAWKAFWERQQSSTAGSVVSSGPDPITRAQFDAWADFSAHLKQGARVLDLGTGGGKLAKILLQARPDLSIVGIDLSSPLPAAPDGIELIGGISMENLPFPDSHFDAAVSQFGFEYGDTDLISDEILRVVKTGSSIGLMVHLGGGPILAHNLKRKEQILWVKVKKGLFDYVKEMLHDEDSDRQAAIGLAQNMAVDGAARFGKGSVAWELPEAVRRTLIMAQGGAHENLVATLDLISDQAEAELGRIASLADACAAADNREHLLVGFQRQGRLPIETVSVRLPGEPAFAELIIM</sequence>
<dbReference type="OrthoDB" id="7583028at2"/>
<evidence type="ECO:0000313" key="3">
    <source>
        <dbReference type="Proteomes" id="UP000448199"/>
    </source>
</evidence>
<keyword evidence="3" id="KW-1185">Reference proteome</keyword>
<name>A0A844XPJ6_9SPHN</name>
<dbReference type="CDD" id="cd02440">
    <property type="entry name" value="AdoMet_MTases"/>
    <property type="match status" value="1"/>
</dbReference>
<keyword evidence="2" id="KW-0808">Transferase</keyword>
<comment type="caution">
    <text evidence="2">The sequence shown here is derived from an EMBL/GenBank/DDBJ whole genome shotgun (WGS) entry which is preliminary data.</text>
</comment>
<protein>
    <submittedName>
        <fullName evidence="2">Methyltransferase domain-containing protein</fullName>
    </submittedName>
</protein>
<evidence type="ECO:0000313" key="2">
    <source>
        <dbReference type="EMBL" id="MXO47163.1"/>
    </source>
</evidence>
<proteinExistence type="predicted"/>
<feature type="domain" description="Methyltransferase type 11" evidence="1">
    <location>
        <begin position="55"/>
        <end position="140"/>
    </location>
</feature>
<dbReference type="GO" id="GO:0032259">
    <property type="term" value="P:methylation"/>
    <property type="evidence" value="ECO:0007669"/>
    <property type="project" value="UniProtKB-KW"/>
</dbReference>
<gene>
    <name evidence="2" type="ORF">GRI69_02650</name>
</gene>